<reference evidence="2" key="1">
    <citation type="submission" date="2017-03" db="EMBL/GenBank/DDBJ databases">
        <authorList>
            <person name="Rodrigo-Torres L."/>
            <person name="Arahal R.D."/>
            <person name="Lucena T."/>
        </authorList>
    </citation>
    <scope>NUCLEOTIDE SEQUENCE [LARGE SCALE GENOMIC DNA]</scope>
    <source>
        <strain evidence="2">CECT 8370</strain>
    </source>
</reference>
<dbReference type="Proteomes" id="UP000194012">
    <property type="component" value="Unassembled WGS sequence"/>
</dbReference>
<protein>
    <submittedName>
        <fullName evidence="1">Uncharacterized protein</fullName>
    </submittedName>
</protein>
<sequence length="201" mass="22476">MRGGMRGLSIDEQRGLVGELAFLRTLVEHLGALKAVEAWKGPDKSAKDFELPSLFFEIKARRSAAHPKVRISSESQLMDIEGARLFLRVQDVDTSIGSEGANLKHHVDSTAVLFDDDIMALDIWEQCLAATRYSPETVEEERRWQLGAVRTFEVLEGFPRIIPPILSGVEDIGYSIRLDACADFESNVDLNTILFEDRANV</sequence>
<name>A0A1X6ZRC4_9RHOB</name>
<accession>A0A1X6ZRC4</accession>
<organism evidence="1 2">
    <name type="scientific">Roseovarius gaetbuli</name>
    <dbReference type="NCBI Taxonomy" id="1356575"/>
    <lineage>
        <taxon>Bacteria</taxon>
        <taxon>Pseudomonadati</taxon>
        <taxon>Pseudomonadota</taxon>
        <taxon>Alphaproteobacteria</taxon>
        <taxon>Rhodobacterales</taxon>
        <taxon>Roseobacteraceae</taxon>
        <taxon>Roseovarius</taxon>
    </lineage>
</organism>
<dbReference type="InterPro" id="IPR025534">
    <property type="entry name" value="DUF4420"/>
</dbReference>
<evidence type="ECO:0000313" key="2">
    <source>
        <dbReference type="Proteomes" id="UP000194012"/>
    </source>
</evidence>
<evidence type="ECO:0000313" key="1">
    <source>
        <dbReference type="EMBL" id="SLN59042.1"/>
    </source>
</evidence>
<proteinExistence type="predicted"/>
<keyword evidence="2" id="KW-1185">Reference proteome</keyword>
<dbReference type="Pfam" id="PF14390">
    <property type="entry name" value="DUF4420"/>
    <property type="match status" value="1"/>
</dbReference>
<dbReference type="AlphaFoldDB" id="A0A1X6ZRC4"/>
<dbReference type="EMBL" id="FWFJ01000027">
    <property type="protein sequence ID" value="SLN59042.1"/>
    <property type="molecule type" value="Genomic_DNA"/>
</dbReference>
<gene>
    <name evidence="1" type="ORF">ROG8370_02706</name>
</gene>